<protein>
    <submittedName>
        <fullName evidence="6">Transposase IS116/IS110/IS902 family protein</fullName>
    </submittedName>
</protein>
<dbReference type="InterPro" id="IPR003346">
    <property type="entry name" value="Transposase_20"/>
</dbReference>
<sequence length="341" mass="39020">MKYVGADLHKKTVSLCVVEWHDHSTRVVQRKRLRCDEPDQIGEFLASLGEFCITVEATIGYDWFAALAEPLARRVVIAHPHKLRVIADSTRKSDKIDAQTLADFLAHNMIPEAWRATPRVRQHRSLIRRRQKVQNRITSIKTTIRALLTRYNADRRDLFTRIGRKALRQFQFLDEERWLVDDLLEDLDQARHHLANVDCRLREFAERAPLAEREAREVLATLPGAGPVTINVLLAELGDWRRFTSGDAVVAFAGLSPGFRESDGHRKALGITKAGSPLLRWAMIQLAHRVKQSSSRWRTTFERLSQRTGKKKATCAIARRLLLVVHAMLRDGRAYQFAAAK</sequence>
<name>A0A518AVB9_9BACT</name>
<dbReference type="PANTHER" id="PTHR33055">
    <property type="entry name" value="TRANSPOSASE FOR INSERTION SEQUENCE ELEMENT IS1111A"/>
    <property type="match status" value="1"/>
</dbReference>
<dbReference type="KEGG" id="amuc:Pan181_42290"/>
<evidence type="ECO:0000259" key="1">
    <source>
        <dbReference type="Pfam" id="PF01548"/>
    </source>
</evidence>
<organism evidence="6 8">
    <name type="scientific">Aeoliella mucimassa</name>
    <dbReference type="NCBI Taxonomy" id="2527972"/>
    <lineage>
        <taxon>Bacteria</taxon>
        <taxon>Pseudomonadati</taxon>
        <taxon>Planctomycetota</taxon>
        <taxon>Planctomycetia</taxon>
        <taxon>Pirellulales</taxon>
        <taxon>Lacipirellulaceae</taxon>
        <taxon>Aeoliella</taxon>
    </lineage>
</organism>
<gene>
    <name evidence="3" type="ORF">Pan181_10140</name>
    <name evidence="4" type="ORF">Pan181_39670</name>
    <name evidence="5" type="ORF">Pan181_42290</name>
    <name evidence="6" type="ORF">Pan181_48990</name>
    <name evidence="7" type="ORF">Pan181_53550</name>
</gene>
<evidence type="ECO:0000313" key="5">
    <source>
        <dbReference type="EMBL" id="QDU58004.1"/>
    </source>
</evidence>
<keyword evidence="8" id="KW-1185">Reference proteome</keyword>
<dbReference type="PANTHER" id="PTHR33055:SF13">
    <property type="entry name" value="TRANSPOSASE"/>
    <property type="match status" value="1"/>
</dbReference>
<dbReference type="GO" id="GO:0006313">
    <property type="term" value="P:DNA transposition"/>
    <property type="evidence" value="ECO:0007669"/>
    <property type="project" value="InterPro"/>
</dbReference>
<dbReference type="EMBL" id="CP036278">
    <property type="protein sequence ID" value="QDU57745.1"/>
    <property type="molecule type" value="Genomic_DNA"/>
</dbReference>
<dbReference type="Pfam" id="PF01548">
    <property type="entry name" value="DEDD_Tnp_IS110"/>
    <property type="match status" value="1"/>
</dbReference>
<dbReference type="KEGG" id="amuc:Pan181_53550"/>
<dbReference type="AlphaFoldDB" id="A0A518AVB9"/>
<evidence type="ECO:0000313" key="6">
    <source>
        <dbReference type="EMBL" id="QDU58660.1"/>
    </source>
</evidence>
<dbReference type="RefSeq" id="WP_197528511.1">
    <property type="nucleotide sequence ID" value="NZ_CP036278.1"/>
</dbReference>
<evidence type="ECO:0000313" key="3">
    <source>
        <dbReference type="EMBL" id="QDU54831.1"/>
    </source>
</evidence>
<dbReference type="EMBL" id="CP036278">
    <property type="protein sequence ID" value="QDU59114.1"/>
    <property type="molecule type" value="Genomic_DNA"/>
</dbReference>
<dbReference type="GO" id="GO:0004803">
    <property type="term" value="F:transposase activity"/>
    <property type="evidence" value="ECO:0007669"/>
    <property type="project" value="InterPro"/>
</dbReference>
<dbReference type="NCBIfam" id="NF033542">
    <property type="entry name" value="transpos_IS110"/>
    <property type="match status" value="1"/>
</dbReference>
<proteinExistence type="predicted"/>
<dbReference type="KEGG" id="amuc:Pan181_10140"/>
<evidence type="ECO:0000313" key="7">
    <source>
        <dbReference type="EMBL" id="QDU59114.1"/>
    </source>
</evidence>
<evidence type="ECO:0000259" key="2">
    <source>
        <dbReference type="Pfam" id="PF02371"/>
    </source>
</evidence>
<dbReference type="Pfam" id="PF02371">
    <property type="entry name" value="Transposase_20"/>
    <property type="match status" value="1"/>
</dbReference>
<dbReference type="InterPro" id="IPR047650">
    <property type="entry name" value="Transpos_IS110"/>
</dbReference>
<reference evidence="6 8" key="1">
    <citation type="submission" date="2019-02" db="EMBL/GenBank/DDBJ databases">
        <title>Deep-cultivation of Planctomycetes and their phenomic and genomic characterization uncovers novel biology.</title>
        <authorList>
            <person name="Wiegand S."/>
            <person name="Jogler M."/>
            <person name="Boedeker C."/>
            <person name="Pinto D."/>
            <person name="Vollmers J."/>
            <person name="Rivas-Marin E."/>
            <person name="Kohn T."/>
            <person name="Peeters S.H."/>
            <person name="Heuer A."/>
            <person name="Rast P."/>
            <person name="Oberbeckmann S."/>
            <person name="Bunk B."/>
            <person name="Jeske O."/>
            <person name="Meyerdierks A."/>
            <person name="Storesund J.E."/>
            <person name="Kallscheuer N."/>
            <person name="Luecker S."/>
            <person name="Lage O.M."/>
            <person name="Pohl T."/>
            <person name="Merkel B.J."/>
            <person name="Hornburger P."/>
            <person name="Mueller R.-W."/>
            <person name="Bruemmer F."/>
            <person name="Labrenz M."/>
            <person name="Spormann A.M."/>
            <person name="Op den Camp H."/>
            <person name="Overmann J."/>
            <person name="Amann R."/>
            <person name="Jetten M.S.M."/>
            <person name="Mascher T."/>
            <person name="Medema M.H."/>
            <person name="Devos D.P."/>
            <person name="Kaster A.-K."/>
            <person name="Ovreas L."/>
            <person name="Rohde M."/>
            <person name="Galperin M.Y."/>
            <person name="Jogler C."/>
        </authorList>
    </citation>
    <scope>NUCLEOTIDE SEQUENCE [LARGE SCALE GENOMIC DNA]</scope>
    <source>
        <strain evidence="6 8">Pan181</strain>
    </source>
</reference>
<dbReference type="KEGG" id="amuc:Pan181_39670"/>
<dbReference type="EMBL" id="CP036278">
    <property type="protein sequence ID" value="QDU54831.1"/>
    <property type="molecule type" value="Genomic_DNA"/>
</dbReference>
<feature type="domain" description="Transposase IS116/IS110/IS902 C-terminal" evidence="2">
    <location>
        <begin position="217"/>
        <end position="299"/>
    </location>
</feature>
<dbReference type="InterPro" id="IPR002525">
    <property type="entry name" value="Transp_IS110-like_N"/>
</dbReference>
<dbReference type="EMBL" id="CP036278">
    <property type="protein sequence ID" value="QDU58660.1"/>
    <property type="molecule type" value="Genomic_DNA"/>
</dbReference>
<dbReference type="Proteomes" id="UP000315750">
    <property type="component" value="Chromosome"/>
</dbReference>
<accession>A0A518AVB9</accession>
<evidence type="ECO:0000313" key="8">
    <source>
        <dbReference type="Proteomes" id="UP000315750"/>
    </source>
</evidence>
<dbReference type="EMBL" id="CP036278">
    <property type="protein sequence ID" value="QDU58004.1"/>
    <property type="molecule type" value="Genomic_DNA"/>
</dbReference>
<dbReference type="GO" id="GO:0003677">
    <property type="term" value="F:DNA binding"/>
    <property type="evidence" value="ECO:0007669"/>
    <property type="project" value="InterPro"/>
</dbReference>
<evidence type="ECO:0000313" key="4">
    <source>
        <dbReference type="EMBL" id="QDU57745.1"/>
    </source>
</evidence>
<dbReference type="KEGG" id="amuc:Pan181_48990"/>
<feature type="domain" description="Transposase IS110-like N-terminal" evidence="1">
    <location>
        <begin position="4"/>
        <end position="152"/>
    </location>
</feature>